<accession>A0A9D3X4V2</accession>
<keyword evidence="9" id="KW-1015">Disulfide bond</keyword>
<dbReference type="EMBL" id="JAHDVG010000482">
    <property type="protein sequence ID" value="KAH1172580.1"/>
    <property type="molecule type" value="Genomic_DNA"/>
</dbReference>
<reference evidence="12" key="1">
    <citation type="submission" date="2021-09" db="EMBL/GenBank/DDBJ databases">
        <title>The genome of Mauremys mutica provides insights into the evolution of semi-aquatic lifestyle.</title>
        <authorList>
            <person name="Gong S."/>
            <person name="Gao Y."/>
        </authorList>
    </citation>
    <scope>NUCLEOTIDE SEQUENCE</scope>
    <source>
        <strain evidence="12">MM-2020</strain>
        <tissue evidence="12">Muscle</tissue>
    </source>
</reference>
<comment type="caution">
    <text evidence="12">The sequence shown here is derived from an EMBL/GenBank/DDBJ whole genome shotgun (WGS) entry which is preliminary data.</text>
</comment>
<dbReference type="AlphaFoldDB" id="A0A9D3X4V2"/>
<evidence type="ECO:0000259" key="11">
    <source>
        <dbReference type="Pfam" id="PF00711"/>
    </source>
</evidence>
<keyword evidence="6" id="KW-0732">Signal</keyword>
<keyword evidence="5" id="KW-0929">Antimicrobial</keyword>
<evidence type="ECO:0000256" key="3">
    <source>
        <dbReference type="ARBA" id="ARBA00007371"/>
    </source>
</evidence>
<evidence type="ECO:0000256" key="8">
    <source>
        <dbReference type="ARBA" id="ARBA00023022"/>
    </source>
</evidence>
<evidence type="ECO:0000256" key="7">
    <source>
        <dbReference type="ARBA" id="ARBA00022940"/>
    </source>
</evidence>
<dbReference type="SUPFAM" id="SSF57392">
    <property type="entry name" value="Defensin-like"/>
    <property type="match status" value="1"/>
</dbReference>
<dbReference type="InterPro" id="IPR001855">
    <property type="entry name" value="Defensin_beta-like"/>
</dbReference>
<evidence type="ECO:0000256" key="9">
    <source>
        <dbReference type="ARBA" id="ARBA00023157"/>
    </source>
</evidence>
<dbReference type="FunFam" id="3.10.360.10:FF:000001">
    <property type="entry name" value="Beta-defensin 1"/>
    <property type="match status" value="1"/>
</dbReference>
<comment type="similarity">
    <text evidence="3">Belongs to the beta-defensin family.</text>
</comment>
<evidence type="ECO:0000256" key="6">
    <source>
        <dbReference type="ARBA" id="ARBA00022729"/>
    </source>
</evidence>
<dbReference type="Gene3D" id="3.10.360.10">
    <property type="entry name" value="Antimicrobial Peptide, Beta-defensin 2, Chain A"/>
    <property type="match status" value="1"/>
</dbReference>
<keyword evidence="7" id="KW-0211">Defensin</keyword>
<dbReference type="PANTHER" id="PTHR21388">
    <property type="entry name" value="BETA-DEFENSIN-RELATED"/>
    <property type="match status" value="1"/>
</dbReference>
<dbReference type="GO" id="GO:0050830">
    <property type="term" value="P:defense response to Gram-positive bacterium"/>
    <property type="evidence" value="ECO:0007669"/>
    <property type="project" value="TreeGrafter"/>
</dbReference>
<feature type="transmembrane region" description="Helical" evidence="10">
    <location>
        <begin position="54"/>
        <end position="72"/>
    </location>
</feature>
<keyword evidence="10" id="KW-0812">Transmembrane</keyword>
<comment type="subcellular location">
    <subcellularLocation>
        <location evidence="1">Cytoplasmic granule</location>
    </subcellularLocation>
    <subcellularLocation>
        <location evidence="2">Secreted</location>
    </subcellularLocation>
</comment>
<dbReference type="GO" id="GO:0002227">
    <property type="term" value="P:innate immune response in mucosa"/>
    <property type="evidence" value="ECO:0007669"/>
    <property type="project" value="TreeGrafter"/>
</dbReference>
<dbReference type="Pfam" id="PF00711">
    <property type="entry name" value="Defensin_beta"/>
    <property type="match status" value="1"/>
</dbReference>
<keyword evidence="10" id="KW-0472">Membrane</keyword>
<feature type="domain" description="Beta-defensin-like" evidence="11">
    <location>
        <begin position="80"/>
        <end position="115"/>
    </location>
</feature>
<gene>
    <name evidence="12" type="ORF">KIL84_016419</name>
</gene>
<proteinExistence type="inferred from homology"/>
<evidence type="ECO:0000256" key="10">
    <source>
        <dbReference type="SAM" id="Phobius"/>
    </source>
</evidence>
<evidence type="ECO:0000256" key="4">
    <source>
        <dbReference type="ARBA" id="ARBA00022525"/>
    </source>
</evidence>
<keyword evidence="4" id="KW-0964">Secreted</keyword>
<evidence type="ECO:0000256" key="2">
    <source>
        <dbReference type="ARBA" id="ARBA00004613"/>
    </source>
</evidence>
<name>A0A9D3X4V2_9SAUR</name>
<dbReference type="GO" id="GO:0050829">
    <property type="term" value="P:defense response to Gram-negative bacterium"/>
    <property type="evidence" value="ECO:0007669"/>
    <property type="project" value="TreeGrafter"/>
</dbReference>
<keyword evidence="10" id="KW-1133">Transmembrane helix</keyword>
<dbReference type="Proteomes" id="UP000827986">
    <property type="component" value="Unassembled WGS sequence"/>
</dbReference>
<sequence length="120" mass="13086">MIRSCYNGSMKLCTFGPDRATCAGEIQTGELLSLIKDCNSPFHKMCGHPDQPSAMRILYLLFAVVFLVLQSAPGNADFLDNFNCRSNFGFCHSGDCPIPTTLIGTCINGKINCCKRTTVP</sequence>
<dbReference type="GO" id="GO:0005615">
    <property type="term" value="C:extracellular space"/>
    <property type="evidence" value="ECO:0007669"/>
    <property type="project" value="TreeGrafter"/>
</dbReference>
<keyword evidence="8" id="KW-0044">Antibiotic</keyword>
<dbReference type="GO" id="GO:0031731">
    <property type="term" value="F:CCR6 chemokine receptor binding"/>
    <property type="evidence" value="ECO:0007669"/>
    <property type="project" value="TreeGrafter"/>
</dbReference>
<evidence type="ECO:0000256" key="1">
    <source>
        <dbReference type="ARBA" id="ARBA00004463"/>
    </source>
</evidence>
<protein>
    <recommendedName>
        <fullName evidence="11">Beta-defensin-like domain-containing protein</fullName>
    </recommendedName>
</protein>
<evidence type="ECO:0000313" key="12">
    <source>
        <dbReference type="EMBL" id="KAH1172580.1"/>
    </source>
</evidence>
<evidence type="ECO:0000256" key="5">
    <source>
        <dbReference type="ARBA" id="ARBA00022529"/>
    </source>
</evidence>
<keyword evidence="13" id="KW-1185">Reference proteome</keyword>
<dbReference type="PANTHER" id="PTHR21388:SF9">
    <property type="entry name" value="BETA-DEFENSIN 1"/>
    <property type="match status" value="1"/>
</dbReference>
<evidence type="ECO:0000313" key="13">
    <source>
        <dbReference type="Proteomes" id="UP000827986"/>
    </source>
</evidence>
<organism evidence="12 13">
    <name type="scientific">Mauremys mutica</name>
    <name type="common">yellowpond turtle</name>
    <dbReference type="NCBI Taxonomy" id="74926"/>
    <lineage>
        <taxon>Eukaryota</taxon>
        <taxon>Metazoa</taxon>
        <taxon>Chordata</taxon>
        <taxon>Craniata</taxon>
        <taxon>Vertebrata</taxon>
        <taxon>Euteleostomi</taxon>
        <taxon>Archelosauria</taxon>
        <taxon>Testudinata</taxon>
        <taxon>Testudines</taxon>
        <taxon>Cryptodira</taxon>
        <taxon>Durocryptodira</taxon>
        <taxon>Testudinoidea</taxon>
        <taxon>Geoemydidae</taxon>
        <taxon>Geoemydinae</taxon>
        <taxon>Mauremys</taxon>
    </lineage>
</organism>